<sequence length="59" mass="6496">MISRVFRATLFALYQLCIVIGIAAMPLAMAARQAGVTIPVHRMLETVEAVYETTQPTDD</sequence>
<accession>A0A1G9ABR1</accession>
<organism evidence="1 2">
    <name type="scientific">Natronorubrum texcoconense</name>
    <dbReference type="NCBI Taxonomy" id="1095776"/>
    <lineage>
        <taxon>Archaea</taxon>
        <taxon>Methanobacteriati</taxon>
        <taxon>Methanobacteriota</taxon>
        <taxon>Stenosarchaea group</taxon>
        <taxon>Halobacteria</taxon>
        <taxon>Halobacteriales</taxon>
        <taxon>Natrialbaceae</taxon>
        <taxon>Natronorubrum</taxon>
    </lineage>
</organism>
<dbReference type="STRING" id="1095776.SAMN04515672_2660"/>
<evidence type="ECO:0000313" key="1">
    <source>
        <dbReference type="EMBL" id="SDK24708.1"/>
    </source>
</evidence>
<proteinExistence type="predicted"/>
<keyword evidence="2" id="KW-1185">Reference proteome</keyword>
<dbReference type="Proteomes" id="UP000198882">
    <property type="component" value="Unassembled WGS sequence"/>
</dbReference>
<dbReference type="AlphaFoldDB" id="A0A1G9ABR1"/>
<dbReference type="RefSeq" id="WP_090307185.1">
    <property type="nucleotide sequence ID" value="NZ_FNFE01000003.1"/>
</dbReference>
<dbReference type="EMBL" id="FNFE01000003">
    <property type="protein sequence ID" value="SDK24708.1"/>
    <property type="molecule type" value="Genomic_DNA"/>
</dbReference>
<name>A0A1G9ABR1_9EURY</name>
<evidence type="ECO:0000313" key="2">
    <source>
        <dbReference type="Proteomes" id="UP000198882"/>
    </source>
</evidence>
<gene>
    <name evidence="1" type="ORF">SAMN04515672_2660</name>
</gene>
<protein>
    <submittedName>
        <fullName evidence="1">Uncharacterized protein</fullName>
    </submittedName>
</protein>
<reference evidence="2" key="1">
    <citation type="submission" date="2016-10" db="EMBL/GenBank/DDBJ databases">
        <authorList>
            <person name="Varghese N."/>
            <person name="Submissions S."/>
        </authorList>
    </citation>
    <scope>NUCLEOTIDE SEQUENCE [LARGE SCALE GENOMIC DNA]</scope>
    <source>
        <strain evidence="2">B4,CECT 8067,JCM 17497</strain>
    </source>
</reference>